<keyword evidence="3" id="KW-1185">Reference proteome</keyword>
<evidence type="ECO:0000313" key="3">
    <source>
        <dbReference type="Proteomes" id="UP001642360"/>
    </source>
</evidence>
<dbReference type="AlphaFoldDB" id="A0ABC8TYZ7"/>
<proteinExistence type="predicted"/>
<sequence length="73" mass="7952">MILWAWERLSHSRPQKLLPRDPLPYAVPNEADAHVEVGPTDGFAPTPAHDPAPHVAAHDDLPTGPRGCSWDVA</sequence>
<dbReference type="Proteomes" id="UP001642360">
    <property type="component" value="Unassembled WGS sequence"/>
</dbReference>
<evidence type="ECO:0000313" key="2">
    <source>
        <dbReference type="EMBL" id="CAK9172784.1"/>
    </source>
</evidence>
<protein>
    <submittedName>
        <fullName evidence="2">Uncharacterized protein</fullName>
    </submittedName>
</protein>
<feature type="compositionally biased region" description="Low complexity" evidence="1">
    <location>
        <begin position="44"/>
        <end position="55"/>
    </location>
</feature>
<dbReference type="EMBL" id="CAUOFW020006057">
    <property type="protein sequence ID" value="CAK9172784.1"/>
    <property type="molecule type" value="Genomic_DNA"/>
</dbReference>
<comment type="caution">
    <text evidence="2">The sequence shown here is derived from an EMBL/GenBank/DDBJ whole genome shotgun (WGS) entry which is preliminary data.</text>
</comment>
<name>A0ABC8TYZ7_9AQUA</name>
<organism evidence="2 3">
    <name type="scientific">Ilex paraguariensis</name>
    <name type="common">yerba mate</name>
    <dbReference type="NCBI Taxonomy" id="185542"/>
    <lineage>
        <taxon>Eukaryota</taxon>
        <taxon>Viridiplantae</taxon>
        <taxon>Streptophyta</taxon>
        <taxon>Embryophyta</taxon>
        <taxon>Tracheophyta</taxon>
        <taxon>Spermatophyta</taxon>
        <taxon>Magnoliopsida</taxon>
        <taxon>eudicotyledons</taxon>
        <taxon>Gunneridae</taxon>
        <taxon>Pentapetalae</taxon>
        <taxon>asterids</taxon>
        <taxon>campanulids</taxon>
        <taxon>Aquifoliales</taxon>
        <taxon>Aquifoliaceae</taxon>
        <taxon>Ilex</taxon>
    </lineage>
</organism>
<feature type="region of interest" description="Disordered" evidence="1">
    <location>
        <begin position="29"/>
        <end position="73"/>
    </location>
</feature>
<reference evidence="2 3" key="1">
    <citation type="submission" date="2024-02" db="EMBL/GenBank/DDBJ databases">
        <authorList>
            <person name="Vignale AGUSTIN F."/>
            <person name="Sosa J E."/>
            <person name="Modenutti C."/>
        </authorList>
    </citation>
    <scope>NUCLEOTIDE SEQUENCE [LARGE SCALE GENOMIC DNA]</scope>
</reference>
<accession>A0ABC8TYZ7</accession>
<evidence type="ECO:0000256" key="1">
    <source>
        <dbReference type="SAM" id="MobiDB-lite"/>
    </source>
</evidence>
<gene>
    <name evidence="2" type="ORF">ILEXP_LOCUS42460</name>
</gene>